<dbReference type="PANTHER" id="PTHR11439:SF495">
    <property type="entry name" value="REVERSE TRANSCRIPTASE, RNA-DEPENDENT DNA POLYMERASE-RELATED"/>
    <property type="match status" value="1"/>
</dbReference>
<dbReference type="GO" id="GO:0015074">
    <property type="term" value="P:DNA integration"/>
    <property type="evidence" value="ECO:0007669"/>
    <property type="project" value="InterPro"/>
</dbReference>
<feature type="region of interest" description="Disordered" evidence="4">
    <location>
        <begin position="918"/>
        <end position="987"/>
    </location>
</feature>
<dbReference type="Pfam" id="PF22936">
    <property type="entry name" value="Pol_BBD"/>
    <property type="match status" value="1"/>
</dbReference>
<evidence type="ECO:0000256" key="2">
    <source>
        <dbReference type="PROSITE-ProRule" id="PRU00047"/>
    </source>
</evidence>
<dbReference type="SUPFAM" id="SSF56672">
    <property type="entry name" value="DNA/RNA polymerases"/>
    <property type="match status" value="1"/>
</dbReference>
<keyword evidence="8" id="KW-1185">Reference proteome</keyword>
<evidence type="ECO:0000259" key="5">
    <source>
        <dbReference type="PROSITE" id="PS50158"/>
    </source>
</evidence>
<evidence type="ECO:0000256" key="1">
    <source>
        <dbReference type="ARBA" id="ARBA00022750"/>
    </source>
</evidence>
<reference evidence="7" key="1">
    <citation type="submission" date="2023-02" db="EMBL/GenBank/DDBJ databases">
        <title>Genome of toxic invasive species Heracleum sosnowskyi carries increased number of genes despite the absence of recent whole-genome duplications.</title>
        <authorList>
            <person name="Schelkunov M."/>
            <person name="Shtratnikova V."/>
            <person name="Makarenko M."/>
            <person name="Klepikova A."/>
            <person name="Omelchenko D."/>
            <person name="Novikova G."/>
            <person name="Obukhova E."/>
            <person name="Bogdanov V."/>
            <person name="Penin A."/>
            <person name="Logacheva M."/>
        </authorList>
    </citation>
    <scope>NUCLEOTIDE SEQUENCE</scope>
    <source>
        <strain evidence="7">Hsosn_3</strain>
        <tissue evidence="7">Leaf</tissue>
    </source>
</reference>
<keyword evidence="2" id="KW-0862">Zinc</keyword>
<dbReference type="InterPro" id="IPR001878">
    <property type="entry name" value="Znf_CCHC"/>
</dbReference>
<gene>
    <name evidence="7" type="ORF">POM88_013280</name>
</gene>
<evidence type="ECO:0000313" key="7">
    <source>
        <dbReference type="EMBL" id="KAK1394224.1"/>
    </source>
</evidence>
<dbReference type="InterPro" id="IPR043502">
    <property type="entry name" value="DNA/RNA_pol_sf"/>
</dbReference>
<dbReference type="InterPro" id="IPR012337">
    <property type="entry name" value="RNaseH-like_sf"/>
</dbReference>
<dbReference type="Pfam" id="PF07727">
    <property type="entry name" value="RVT_2"/>
    <property type="match status" value="1"/>
</dbReference>
<feature type="compositionally biased region" description="Polar residues" evidence="4">
    <location>
        <begin position="918"/>
        <end position="938"/>
    </location>
</feature>
<accession>A0AAD8IY31</accession>
<feature type="compositionally biased region" description="Low complexity" evidence="4">
    <location>
        <begin position="939"/>
        <end position="953"/>
    </location>
</feature>
<evidence type="ECO:0000256" key="4">
    <source>
        <dbReference type="SAM" id="MobiDB-lite"/>
    </source>
</evidence>
<proteinExistence type="predicted"/>
<dbReference type="Proteomes" id="UP001237642">
    <property type="component" value="Unassembled WGS sequence"/>
</dbReference>
<dbReference type="SUPFAM" id="SSF57756">
    <property type="entry name" value="Retrovirus zinc finger-like domains"/>
    <property type="match status" value="1"/>
</dbReference>
<evidence type="ECO:0000259" key="6">
    <source>
        <dbReference type="PROSITE" id="PS50994"/>
    </source>
</evidence>
<dbReference type="InterPro" id="IPR054722">
    <property type="entry name" value="PolX-like_BBD"/>
</dbReference>
<name>A0AAD8IY31_9APIA</name>
<evidence type="ECO:0000256" key="3">
    <source>
        <dbReference type="SAM" id="Coils"/>
    </source>
</evidence>
<organism evidence="7 8">
    <name type="scientific">Heracleum sosnowskyi</name>
    <dbReference type="NCBI Taxonomy" id="360622"/>
    <lineage>
        <taxon>Eukaryota</taxon>
        <taxon>Viridiplantae</taxon>
        <taxon>Streptophyta</taxon>
        <taxon>Embryophyta</taxon>
        <taxon>Tracheophyta</taxon>
        <taxon>Spermatophyta</taxon>
        <taxon>Magnoliopsida</taxon>
        <taxon>eudicotyledons</taxon>
        <taxon>Gunneridae</taxon>
        <taxon>Pentapetalae</taxon>
        <taxon>asterids</taxon>
        <taxon>campanulids</taxon>
        <taxon>Apiales</taxon>
        <taxon>Apiaceae</taxon>
        <taxon>Apioideae</taxon>
        <taxon>apioid superclade</taxon>
        <taxon>Tordylieae</taxon>
        <taxon>Tordyliinae</taxon>
        <taxon>Heracleum</taxon>
    </lineage>
</organism>
<feature type="coiled-coil region" evidence="3">
    <location>
        <begin position="313"/>
        <end position="357"/>
    </location>
</feature>
<protein>
    <submittedName>
        <fullName evidence="7">Uncharacterized protein</fullName>
    </submittedName>
</protein>
<reference evidence="7" key="2">
    <citation type="submission" date="2023-05" db="EMBL/GenBank/DDBJ databases">
        <authorList>
            <person name="Schelkunov M.I."/>
        </authorList>
    </citation>
    <scope>NUCLEOTIDE SEQUENCE</scope>
    <source>
        <strain evidence="7">Hsosn_3</strain>
        <tissue evidence="7">Leaf</tissue>
    </source>
</reference>
<dbReference type="EMBL" id="JAUIZM010000003">
    <property type="protein sequence ID" value="KAK1394224.1"/>
    <property type="molecule type" value="Genomic_DNA"/>
</dbReference>
<sequence>MKKKTYPLRETNRKFMMTLPHHVEHKSSSIREIIDFTKMSLEMIYGKLKTYEMEQEQRVIIYGSGTVDSKHNALVRSAALVVDEPITSEIQVQTPRAGKEVIIEAEMDSVNPGVDESDYYTLEELEQMEDKTIGYLAAKFSHIRFKRNPKYKFKGSTNRFQKSNYAPSTCFKGGYKTGMIDRSKSRCYNCNELGYFATECRKPRQARDMKDVYGKKDSYDELKKENAKLKQQLEAFSGKQKGKAYIAEGKHWDDTDSDEGEEYVNVALMADSSEESPQSSQVPILTTIDMSNSEYKKTVQDLSVELFNVHTSMLASEMENAQLVLKIKNLESKNEELELVAVTLEDLKQKNAYLENKVKCNDEIETILRKQISDLDLKLNAFKNSALIAKEIIDTQAIGNKTAIGFDYDKKAGKKIVEFPVTPSVVKRNTPHVLKNVDCPVFVKPFPPLFHEDDLFIRQELLEEDLLKEKEVKTKLPRKSVKTELPKPDLPKTEVGNLVSNAKKNRNGKKKIVNQEMVPYSPIASRKLCTICNSAGHLTDACKKVNVETANTSEMHNMSDMPDLHEPCGKKECFLCKYNIMHSYFKLMSDSSKSTVNVKSTDTMNIKQDSGCFRHMTGEESLLTEVVKKTGPIVTFGDDNKGFTTGYGKLKAGNVIIENNSLVEGLKHNLLSISQFCDKGYNVDFKKDKCLITNRKDEKLTLLGVRKGNLLSSTSEGEDEATQLIIDHIKKIEVEAKLPVRTIRSDNGTEFKNAVLNDFCSEKGISRQFSAPRTPQQNGVVERKNRTLVEEARTMLSESKLPTYFWAEAVNTACYTQNRTLINKDHEKTPYELMANKKPTLKYFHVFGAKCFVLKDGEHLGKFDAKADEGIFLGYSLESKVSGPGLQTGENSESLIFENLSGDLSDNEEVPEVVTVINNNHNDNDSGQSGDQSGDPQNSTGSTSQSIESSDQTVNNSGGAGEGSTSHTPQHLEQGESSRSHLPRQRVWNRDHPFHLIIGDPDTRVRTRRTSQNECHYSGFLSETEPKKVEDALDDPDWKVWKLVPRPKGKSVIGTRWVFRNKLDEDGIVTRNKARLVSKGYSQEEGIDYDETYAPVARLEAIRMFLTFAAHSNYKVYQMDAKSAFLNGELEEEVYVEQPPGFEDSKLADFVYFLFKALYGLKQAPRTWYDTLSEFLLENDFTRGVVDKTLFVKKHKNDLILVQVYVDDIIFGSTNDDLCKRFAKLMQSRYEISMMGELSFFLGLQVYQKQDGIFICQSKYIKDLLKKYQMEDSSTTKTHMPTATKLDKDETGKKVDITGYRAVKRIFRYLKGTPNLGIWYPKDTGFDLIGYTDSDFAGCKIDRKSTSGSCQFLGRRLVSWYSKKQHSVSTSTAEAEYIAVGSCCAQILWMRNQLRDYGLLLTKIPIFFDNTSAIEISNNPVQHSRTKHIDIRYHFIREHVMNGTVELHFVPTEDQIADIFTKPLDESTFSKLVGELGMLNLSN</sequence>
<dbReference type="GO" id="GO:0003676">
    <property type="term" value="F:nucleic acid binding"/>
    <property type="evidence" value="ECO:0007669"/>
    <property type="project" value="InterPro"/>
</dbReference>
<keyword evidence="2" id="KW-0479">Metal-binding</keyword>
<dbReference type="PANTHER" id="PTHR11439">
    <property type="entry name" value="GAG-POL-RELATED RETROTRANSPOSON"/>
    <property type="match status" value="1"/>
</dbReference>
<dbReference type="InterPro" id="IPR036397">
    <property type="entry name" value="RNaseH_sf"/>
</dbReference>
<dbReference type="SMART" id="SM00343">
    <property type="entry name" value="ZnF_C2HC"/>
    <property type="match status" value="2"/>
</dbReference>
<feature type="domain" description="CCHC-type" evidence="5">
    <location>
        <begin position="186"/>
        <end position="202"/>
    </location>
</feature>
<dbReference type="GO" id="GO:0008270">
    <property type="term" value="F:zinc ion binding"/>
    <property type="evidence" value="ECO:0007669"/>
    <property type="project" value="UniProtKB-KW"/>
</dbReference>
<dbReference type="GO" id="GO:0004190">
    <property type="term" value="F:aspartic-type endopeptidase activity"/>
    <property type="evidence" value="ECO:0007669"/>
    <property type="project" value="UniProtKB-KW"/>
</dbReference>
<dbReference type="PROSITE" id="PS50994">
    <property type="entry name" value="INTEGRASE"/>
    <property type="match status" value="1"/>
</dbReference>
<dbReference type="InterPro" id="IPR036875">
    <property type="entry name" value="Znf_CCHC_sf"/>
</dbReference>
<dbReference type="InterPro" id="IPR013103">
    <property type="entry name" value="RVT_2"/>
</dbReference>
<feature type="domain" description="Integrase catalytic" evidence="6">
    <location>
        <begin position="671"/>
        <end position="838"/>
    </location>
</feature>
<feature type="compositionally biased region" description="Polar residues" evidence="4">
    <location>
        <begin position="963"/>
        <end position="972"/>
    </location>
</feature>
<dbReference type="InterPro" id="IPR001584">
    <property type="entry name" value="Integrase_cat-core"/>
</dbReference>
<dbReference type="CDD" id="cd09272">
    <property type="entry name" value="RNase_HI_RT_Ty1"/>
    <property type="match status" value="1"/>
</dbReference>
<keyword evidence="1" id="KW-0378">Hydrolase</keyword>
<keyword evidence="1" id="KW-0064">Aspartyl protease</keyword>
<keyword evidence="2" id="KW-0863">Zinc-finger</keyword>
<comment type="caution">
    <text evidence="7">The sequence shown here is derived from an EMBL/GenBank/DDBJ whole genome shotgun (WGS) entry which is preliminary data.</text>
</comment>
<evidence type="ECO:0000313" key="8">
    <source>
        <dbReference type="Proteomes" id="UP001237642"/>
    </source>
</evidence>
<dbReference type="SUPFAM" id="SSF53098">
    <property type="entry name" value="Ribonuclease H-like"/>
    <property type="match status" value="1"/>
</dbReference>
<keyword evidence="1" id="KW-0645">Protease</keyword>
<keyword evidence="3" id="KW-0175">Coiled coil</keyword>
<dbReference type="PROSITE" id="PS50158">
    <property type="entry name" value="ZF_CCHC"/>
    <property type="match status" value="1"/>
</dbReference>
<dbReference type="Gene3D" id="3.30.420.10">
    <property type="entry name" value="Ribonuclease H-like superfamily/Ribonuclease H"/>
    <property type="match status" value="1"/>
</dbReference>